<protein>
    <submittedName>
        <fullName evidence="1">Uncharacterized protein</fullName>
    </submittedName>
</protein>
<evidence type="ECO:0000313" key="1">
    <source>
        <dbReference type="EMBL" id="RWX47630.1"/>
    </source>
</evidence>
<gene>
    <name evidence="1" type="ORF">H206_06157</name>
</gene>
<comment type="caution">
    <text evidence="1">The sequence shown here is derived from an EMBL/GenBank/DDBJ whole genome shotgun (WGS) entry which is preliminary data.</text>
</comment>
<organism evidence="1 2">
    <name type="scientific">Candidatus Electrothrix aarhusensis</name>
    <dbReference type="NCBI Taxonomy" id="1859131"/>
    <lineage>
        <taxon>Bacteria</taxon>
        <taxon>Pseudomonadati</taxon>
        <taxon>Thermodesulfobacteriota</taxon>
        <taxon>Desulfobulbia</taxon>
        <taxon>Desulfobulbales</taxon>
        <taxon>Desulfobulbaceae</taxon>
        <taxon>Candidatus Electrothrix</taxon>
    </lineage>
</organism>
<keyword evidence="2" id="KW-1185">Reference proteome</keyword>
<accession>A0A444J3U7</accession>
<dbReference type="AlphaFoldDB" id="A0A444J3U7"/>
<evidence type="ECO:0000313" key="2">
    <source>
        <dbReference type="Proteomes" id="UP000287853"/>
    </source>
</evidence>
<name>A0A444J3U7_9BACT</name>
<dbReference type="EMBL" id="MTKO01000030">
    <property type="protein sequence ID" value="RWX47630.1"/>
    <property type="molecule type" value="Genomic_DNA"/>
</dbReference>
<proteinExistence type="predicted"/>
<reference evidence="1 2" key="1">
    <citation type="submission" date="2017-01" db="EMBL/GenBank/DDBJ databases">
        <title>The cable genome- insights into the physiology and evolution of filamentous bacteria capable of sulfide oxidation via long distance electron transfer.</title>
        <authorList>
            <person name="Schreiber L."/>
            <person name="Bjerg J.T."/>
            <person name="Boggild A."/>
            <person name="Van De Vossenberg J."/>
            <person name="Meysman F."/>
            <person name="Nielsen L.P."/>
            <person name="Schramm A."/>
            <person name="Kjeldsen K.U."/>
        </authorList>
    </citation>
    <scope>NUCLEOTIDE SEQUENCE [LARGE SCALE GENOMIC DNA]</scope>
    <source>
        <strain evidence="1">MCF</strain>
    </source>
</reference>
<sequence>MYLRRFIFLRDILSLIHSSEKIPVSSTSNPANRMIRRAVWAVYAPKFILLSQHI</sequence>
<dbReference type="Proteomes" id="UP000287853">
    <property type="component" value="Unassembled WGS sequence"/>
</dbReference>